<keyword evidence="1" id="KW-0812">Transmembrane</keyword>
<evidence type="ECO:0000313" key="3">
    <source>
        <dbReference type="EMBL" id="GAA5076090.1"/>
    </source>
</evidence>
<reference evidence="4" key="1">
    <citation type="journal article" date="2019" name="Int. J. Syst. Evol. Microbiol.">
        <title>The Global Catalogue of Microorganisms (GCM) 10K type strain sequencing project: providing services to taxonomists for standard genome sequencing and annotation.</title>
        <authorList>
            <consortium name="The Broad Institute Genomics Platform"/>
            <consortium name="The Broad Institute Genome Sequencing Center for Infectious Disease"/>
            <person name="Wu L."/>
            <person name="Ma J."/>
        </authorList>
    </citation>
    <scope>NUCLEOTIDE SEQUENCE [LARGE SCALE GENOMIC DNA]</scope>
    <source>
        <strain evidence="4">JCM 19212</strain>
    </source>
</reference>
<gene>
    <name evidence="3" type="ORF">GCM10025759_20380</name>
</gene>
<accession>A0ABP9LFU0</accession>
<sequence>MHHLLLSPMTWGLLWLAVAWWTWSRARTAWRALLVVAGVVILLLCTPLGANALIRWVESGVAPAQRCAAQDDAPIVVLSGGLEDEPRASDDYIALTPSSWRRVRSGVESWRRSPQALLVLAGGGPFETREATVLASLAREWGVPADRIRTETASTNTWESARALRGTLPPRVRVVSSATHLPRALIAFESAGFQPCAWTSDSAYVAPGSVGYFLPQLSAMQKTHLALYEMLGTLSYRWRSRD</sequence>
<proteinExistence type="predicted"/>
<feature type="domain" description="DUF218" evidence="2">
    <location>
        <begin position="75"/>
        <end position="232"/>
    </location>
</feature>
<keyword evidence="4" id="KW-1185">Reference proteome</keyword>
<dbReference type="RefSeq" id="WP_158985521.1">
    <property type="nucleotide sequence ID" value="NZ_BAABKY010000002.1"/>
</dbReference>
<comment type="caution">
    <text evidence="3">The sequence shown here is derived from an EMBL/GenBank/DDBJ whole genome shotgun (WGS) entry which is preliminary data.</text>
</comment>
<dbReference type="PANTHER" id="PTHR30336:SF4">
    <property type="entry name" value="ENVELOPE BIOGENESIS FACTOR ELYC"/>
    <property type="match status" value="1"/>
</dbReference>
<organism evidence="3 4">
    <name type="scientific">Lysobacter panacisoli</name>
    <dbReference type="NCBI Taxonomy" id="1255263"/>
    <lineage>
        <taxon>Bacteria</taxon>
        <taxon>Pseudomonadati</taxon>
        <taxon>Pseudomonadota</taxon>
        <taxon>Gammaproteobacteria</taxon>
        <taxon>Lysobacterales</taxon>
        <taxon>Lysobacteraceae</taxon>
        <taxon>Lysobacter</taxon>
    </lineage>
</organism>
<dbReference type="CDD" id="cd06259">
    <property type="entry name" value="YdcF-like"/>
    <property type="match status" value="1"/>
</dbReference>
<protein>
    <submittedName>
        <fullName evidence="3">YdcF family protein</fullName>
    </submittedName>
</protein>
<dbReference type="Pfam" id="PF02698">
    <property type="entry name" value="DUF218"/>
    <property type="match status" value="1"/>
</dbReference>
<dbReference type="InterPro" id="IPR051599">
    <property type="entry name" value="Cell_Envelope_Assoc"/>
</dbReference>
<name>A0ABP9LFU0_9GAMM</name>
<evidence type="ECO:0000256" key="1">
    <source>
        <dbReference type="SAM" id="Phobius"/>
    </source>
</evidence>
<evidence type="ECO:0000313" key="4">
    <source>
        <dbReference type="Proteomes" id="UP001501083"/>
    </source>
</evidence>
<dbReference type="PANTHER" id="PTHR30336">
    <property type="entry name" value="INNER MEMBRANE PROTEIN, PROBABLE PERMEASE"/>
    <property type="match status" value="1"/>
</dbReference>
<dbReference type="EMBL" id="BAABKY010000002">
    <property type="protein sequence ID" value="GAA5076090.1"/>
    <property type="molecule type" value="Genomic_DNA"/>
</dbReference>
<keyword evidence="1" id="KW-0472">Membrane</keyword>
<dbReference type="Gene3D" id="3.40.50.620">
    <property type="entry name" value="HUPs"/>
    <property type="match status" value="1"/>
</dbReference>
<dbReference type="InterPro" id="IPR014729">
    <property type="entry name" value="Rossmann-like_a/b/a_fold"/>
</dbReference>
<evidence type="ECO:0000259" key="2">
    <source>
        <dbReference type="Pfam" id="PF02698"/>
    </source>
</evidence>
<feature type="transmembrane region" description="Helical" evidence="1">
    <location>
        <begin position="29"/>
        <end position="50"/>
    </location>
</feature>
<dbReference type="Proteomes" id="UP001501083">
    <property type="component" value="Unassembled WGS sequence"/>
</dbReference>
<dbReference type="InterPro" id="IPR003848">
    <property type="entry name" value="DUF218"/>
</dbReference>
<keyword evidence="1" id="KW-1133">Transmembrane helix</keyword>